<evidence type="ECO:0000256" key="2">
    <source>
        <dbReference type="SAM" id="SignalP"/>
    </source>
</evidence>
<feature type="chain" id="PRO_5046498088" evidence="2">
    <location>
        <begin position="29"/>
        <end position="402"/>
    </location>
</feature>
<comment type="caution">
    <text evidence="3">The sequence shown here is derived from an EMBL/GenBank/DDBJ whole genome shotgun (WGS) entry which is preliminary data.</text>
</comment>
<gene>
    <name evidence="3" type="ORF">TeGR_g2427</name>
</gene>
<feature type="region of interest" description="Disordered" evidence="1">
    <location>
        <begin position="360"/>
        <end position="402"/>
    </location>
</feature>
<proteinExistence type="predicted"/>
<evidence type="ECO:0000313" key="3">
    <source>
        <dbReference type="EMBL" id="GMI19466.1"/>
    </source>
</evidence>
<keyword evidence="2" id="KW-0732">Signal</keyword>
<organism evidence="3 4">
    <name type="scientific">Tetraparma gracilis</name>
    <dbReference type="NCBI Taxonomy" id="2962635"/>
    <lineage>
        <taxon>Eukaryota</taxon>
        <taxon>Sar</taxon>
        <taxon>Stramenopiles</taxon>
        <taxon>Ochrophyta</taxon>
        <taxon>Bolidophyceae</taxon>
        <taxon>Parmales</taxon>
        <taxon>Triparmaceae</taxon>
        <taxon>Tetraparma</taxon>
    </lineage>
</organism>
<feature type="region of interest" description="Disordered" evidence="1">
    <location>
        <begin position="268"/>
        <end position="290"/>
    </location>
</feature>
<reference evidence="3 4" key="1">
    <citation type="journal article" date="2023" name="Commun. Biol.">
        <title>Genome analysis of Parmales, the sister group of diatoms, reveals the evolutionary specialization of diatoms from phago-mixotrophs to photoautotrophs.</title>
        <authorList>
            <person name="Ban H."/>
            <person name="Sato S."/>
            <person name="Yoshikawa S."/>
            <person name="Yamada K."/>
            <person name="Nakamura Y."/>
            <person name="Ichinomiya M."/>
            <person name="Sato N."/>
            <person name="Blanc-Mathieu R."/>
            <person name="Endo H."/>
            <person name="Kuwata A."/>
            <person name="Ogata H."/>
        </authorList>
    </citation>
    <scope>NUCLEOTIDE SEQUENCE [LARGE SCALE GENOMIC DNA]</scope>
</reference>
<accession>A0ABQ6M4W4</accession>
<evidence type="ECO:0000256" key="1">
    <source>
        <dbReference type="SAM" id="MobiDB-lite"/>
    </source>
</evidence>
<evidence type="ECO:0000313" key="4">
    <source>
        <dbReference type="Proteomes" id="UP001165060"/>
    </source>
</evidence>
<keyword evidence="4" id="KW-1185">Reference proteome</keyword>
<feature type="signal peptide" evidence="2">
    <location>
        <begin position="1"/>
        <end position="28"/>
    </location>
</feature>
<feature type="compositionally biased region" description="Basic and acidic residues" evidence="1">
    <location>
        <begin position="268"/>
        <end position="277"/>
    </location>
</feature>
<sequence length="402" mass="43340">MAPLCVSVSFSSLEALVSILSSLPLVNAHLTSDVLLPSSPYYLAPFSVVAGQEAPVLLICCGDLHPKHRAALTAFIPTAGLWPLGLGQFSERNARWLGKVSSPTKTVIKMISKSKIELRARSFAYGHDVSQRLYAGALVAGALLLQLPAESEAVTDAAAAACFDEEVLRARMYGREEEIKSGAFLVAVLPPTAAMGRKAKIVPEAPYDHERAGGSVLVLETREDIERRRVEEGDRLKAESVERDRLRMECVERVKRAALVGRIRRKIESRSKSKSKSEEEEPAKVVQSSSYAVGGGGGVLGCCAQESPREIPPLKLPSMDSSTFNSGTFATESGSLATFDSYESNEPDEYGWACRAIRSYSSSSDEGGGGRRGRRVRRVATSKGEKKVVKGERETASGCAVM</sequence>
<feature type="compositionally biased region" description="Basic and acidic residues" evidence="1">
    <location>
        <begin position="383"/>
        <end position="395"/>
    </location>
</feature>
<dbReference type="EMBL" id="BRYB01003721">
    <property type="protein sequence ID" value="GMI19466.1"/>
    <property type="molecule type" value="Genomic_DNA"/>
</dbReference>
<feature type="compositionally biased region" description="Basic residues" evidence="1">
    <location>
        <begin position="371"/>
        <end position="380"/>
    </location>
</feature>
<dbReference type="Proteomes" id="UP001165060">
    <property type="component" value="Unassembled WGS sequence"/>
</dbReference>
<protein>
    <submittedName>
        <fullName evidence="3">Uncharacterized protein</fullName>
    </submittedName>
</protein>
<name>A0ABQ6M4W4_9STRA</name>